<sequence length="151" mass="17033">MGSRCAPPGREAQHYTVKGDHCYRAWPSPNTHRTRNRLPLYSPLRGDHRAAPIRFHRASPVGRAAHPQRGTLKRGTTAPHFRPSDHSLVPNALKNVPLLGSIRGPHHFRGSRVALGTPPFDARRASHQAQGHRTTWAEYYRRFRRSPGGLH</sequence>
<keyword evidence="3" id="KW-1185">Reference proteome</keyword>
<protein>
    <submittedName>
        <fullName evidence="2">Uncharacterized protein</fullName>
    </submittedName>
</protein>
<comment type="caution">
    <text evidence="2">The sequence shown here is derived from an EMBL/GenBank/DDBJ whole genome shotgun (WGS) entry which is preliminary data.</text>
</comment>
<feature type="region of interest" description="Disordered" evidence="1">
    <location>
        <begin position="62"/>
        <end position="89"/>
    </location>
</feature>
<evidence type="ECO:0000313" key="3">
    <source>
        <dbReference type="Proteomes" id="UP001066276"/>
    </source>
</evidence>
<dbReference type="Proteomes" id="UP001066276">
    <property type="component" value="Chromosome 8"/>
</dbReference>
<evidence type="ECO:0000313" key="2">
    <source>
        <dbReference type="EMBL" id="KAJ1112715.1"/>
    </source>
</evidence>
<evidence type="ECO:0000256" key="1">
    <source>
        <dbReference type="SAM" id="MobiDB-lite"/>
    </source>
</evidence>
<gene>
    <name evidence="2" type="ORF">NDU88_000976</name>
</gene>
<accession>A0AAV7NIS9</accession>
<name>A0AAV7NIS9_PLEWA</name>
<dbReference type="EMBL" id="JANPWB010000012">
    <property type="protein sequence ID" value="KAJ1112715.1"/>
    <property type="molecule type" value="Genomic_DNA"/>
</dbReference>
<proteinExistence type="predicted"/>
<dbReference type="AlphaFoldDB" id="A0AAV7NIS9"/>
<reference evidence="2" key="1">
    <citation type="journal article" date="2022" name="bioRxiv">
        <title>Sequencing and chromosome-scale assembly of the giantPleurodeles waltlgenome.</title>
        <authorList>
            <person name="Brown T."/>
            <person name="Elewa A."/>
            <person name="Iarovenko S."/>
            <person name="Subramanian E."/>
            <person name="Araus A.J."/>
            <person name="Petzold A."/>
            <person name="Susuki M."/>
            <person name="Suzuki K.-i.T."/>
            <person name="Hayashi T."/>
            <person name="Toyoda A."/>
            <person name="Oliveira C."/>
            <person name="Osipova E."/>
            <person name="Leigh N.D."/>
            <person name="Simon A."/>
            <person name="Yun M.H."/>
        </authorList>
    </citation>
    <scope>NUCLEOTIDE SEQUENCE</scope>
    <source>
        <strain evidence="2">20211129_DDA</strain>
        <tissue evidence="2">Liver</tissue>
    </source>
</reference>
<organism evidence="2 3">
    <name type="scientific">Pleurodeles waltl</name>
    <name type="common">Iberian ribbed newt</name>
    <dbReference type="NCBI Taxonomy" id="8319"/>
    <lineage>
        <taxon>Eukaryota</taxon>
        <taxon>Metazoa</taxon>
        <taxon>Chordata</taxon>
        <taxon>Craniata</taxon>
        <taxon>Vertebrata</taxon>
        <taxon>Euteleostomi</taxon>
        <taxon>Amphibia</taxon>
        <taxon>Batrachia</taxon>
        <taxon>Caudata</taxon>
        <taxon>Salamandroidea</taxon>
        <taxon>Salamandridae</taxon>
        <taxon>Pleurodelinae</taxon>
        <taxon>Pleurodeles</taxon>
    </lineage>
</organism>